<feature type="region of interest" description="Disordered" evidence="1">
    <location>
        <begin position="28"/>
        <end position="59"/>
    </location>
</feature>
<organism evidence="2 3">
    <name type="scientific">Dreissena polymorpha</name>
    <name type="common">Zebra mussel</name>
    <name type="synonym">Mytilus polymorpha</name>
    <dbReference type="NCBI Taxonomy" id="45954"/>
    <lineage>
        <taxon>Eukaryota</taxon>
        <taxon>Metazoa</taxon>
        <taxon>Spiralia</taxon>
        <taxon>Lophotrochozoa</taxon>
        <taxon>Mollusca</taxon>
        <taxon>Bivalvia</taxon>
        <taxon>Autobranchia</taxon>
        <taxon>Heteroconchia</taxon>
        <taxon>Euheterodonta</taxon>
        <taxon>Imparidentia</taxon>
        <taxon>Neoheterodontei</taxon>
        <taxon>Myida</taxon>
        <taxon>Dreissenoidea</taxon>
        <taxon>Dreissenidae</taxon>
        <taxon>Dreissena</taxon>
    </lineage>
</organism>
<dbReference type="EMBL" id="JAIWYP010000010">
    <property type="protein sequence ID" value="KAH3750353.1"/>
    <property type="molecule type" value="Genomic_DNA"/>
</dbReference>
<evidence type="ECO:0000256" key="1">
    <source>
        <dbReference type="SAM" id="MobiDB-lite"/>
    </source>
</evidence>
<dbReference type="AlphaFoldDB" id="A0A9D4I7T5"/>
<accession>A0A9D4I7T5</accession>
<reference evidence="2" key="1">
    <citation type="journal article" date="2019" name="bioRxiv">
        <title>The Genome of the Zebra Mussel, Dreissena polymorpha: A Resource for Invasive Species Research.</title>
        <authorList>
            <person name="McCartney M.A."/>
            <person name="Auch B."/>
            <person name="Kono T."/>
            <person name="Mallez S."/>
            <person name="Zhang Y."/>
            <person name="Obille A."/>
            <person name="Becker A."/>
            <person name="Abrahante J.E."/>
            <person name="Garbe J."/>
            <person name="Badalamenti J.P."/>
            <person name="Herman A."/>
            <person name="Mangelson H."/>
            <person name="Liachko I."/>
            <person name="Sullivan S."/>
            <person name="Sone E.D."/>
            <person name="Koren S."/>
            <person name="Silverstein K.A.T."/>
            <person name="Beckman K.B."/>
            <person name="Gohl D.M."/>
        </authorList>
    </citation>
    <scope>NUCLEOTIDE SEQUENCE</scope>
    <source>
        <strain evidence="2">Duluth1</strain>
        <tissue evidence="2">Whole animal</tissue>
    </source>
</reference>
<proteinExistence type="predicted"/>
<evidence type="ECO:0000313" key="2">
    <source>
        <dbReference type="EMBL" id="KAH3750353.1"/>
    </source>
</evidence>
<reference evidence="2" key="2">
    <citation type="submission" date="2020-11" db="EMBL/GenBank/DDBJ databases">
        <authorList>
            <person name="McCartney M.A."/>
            <person name="Auch B."/>
            <person name="Kono T."/>
            <person name="Mallez S."/>
            <person name="Becker A."/>
            <person name="Gohl D.M."/>
            <person name="Silverstein K.A.T."/>
            <person name="Koren S."/>
            <person name="Bechman K.B."/>
            <person name="Herman A."/>
            <person name="Abrahante J.E."/>
            <person name="Garbe J."/>
        </authorList>
    </citation>
    <scope>NUCLEOTIDE SEQUENCE</scope>
    <source>
        <strain evidence="2">Duluth1</strain>
        <tissue evidence="2">Whole animal</tissue>
    </source>
</reference>
<dbReference type="Proteomes" id="UP000828390">
    <property type="component" value="Unassembled WGS sequence"/>
</dbReference>
<name>A0A9D4I7T5_DREPO</name>
<keyword evidence="3" id="KW-1185">Reference proteome</keyword>
<sequence length="59" mass="6921">MLENEQGKVRTATDRRDLVRSATNWYDLSTDPLRSSTDKYEQEGSATKQWELRRTGTDR</sequence>
<gene>
    <name evidence="2" type="ORF">DPMN_184874</name>
</gene>
<feature type="compositionally biased region" description="Basic and acidic residues" evidence="1">
    <location>
        <begin position="50"/>
        <end position="59"/>
    </location>
</feature>
<protein>
    <submittedName>
        <fullName evidence="2">Uncharacterized protein</fullName>
    </submittedName>
</protein>
<comment type="caution">
    <text evidence="2">The sequence shown here is derived from an EMBL/GenBank/DDBJ whole genome shotgun (WGS) entry which is preliminary data.</text>
</comment>
<evidence type="ECO:0000313" key="3">
    <source>
        <dbReference type="Proteomes" id="UP000828390"/>
    </source>
</evidence>